<evidence type="ECO:0000256" key="1">
    <source>
        <dbReference type="ARBA" id="ARBA00005278"/>
    </source>
</evidence>
<evidence type="ECO:0000256" key="4">
    <source>
        <dbReference type="SAM" id="Phobius"/>
    </source>
</evidence>
<dbReference type="RefSeq" id="WP_112881502.1">
    <property type="nucleotide sequence ID" value="NZ_QLUW01000001.1"/>
</dbReference>
<keyword evidence="6" id="KW-1185">Reference proteome</keyword>
<dbReference type="Pfam" id="PF03323">
    <property type="entry name" value="GerA"/>
    <property type="match status" value="1"/>
</dbReference>
<reference evidence="5 6" key="1">
    <citation type="submission" date="2018-06" db="EMBL/GenBank/DDBJ databases">
        <title>Paenibacillus montanisoli sp. nov., isolated from mountain area soil.</title>
        <authorList>
            <person name="Wu M."/>
        </authorList>
    </citation>
    <scope>NUCLEOTIDE SEQUENCE [LARGE SCALE GENOMIC DNA]</scope>
    <source>
        <strain evidence="5 6">RA17</strain>
    </source>
</reference>
<protein>
    <submittedName>
        <fullName evidence="5">Spore germination protein</fullName>
    </submittedName>
</protein>
<proteinExistence type="inferred from homology"/>
<dbReference type="AlphaFoldDB" id="A0A328U742"/>
<dbReference type="PANTHER" id="PTHR22550:SF16">
    <property type="entry name" value="SPORE GERMINATION PROTEIN"/>
    <property type="match status" value="1"/>
</dbReference>
<dbReference type="PANTHER" id="PTHR22550">
    <property type="entry name" value="SPORE GERMINATION PROTEIN"/>
    <property type="match status" value="1"/>
</dbReference>
<keyword evidence="4" id="KW-1133">Transmembrane helix</keyword>
<accession>A0A328U742</accession>
<dbReference type="GO" id="GO:0009847">
    <property type="term" value="P:spore germination"/>
    <property type="evidence" value="ECO:0007669"/>
    <property type="project" value="InterPro"/>
</dbReference>
<feature type="transmembrane region" description="Helical" evidence="4">
    <location>
        <begin position="442"/>
        <end position="470"/>
    </location>
</feature>
<dbReference type="InterPro" id="IPR050768">
    <property type="entry name" value="UPF0353/GerABKA_families"/>
</dbReference>
<feature type="region of interest" description="Disordered" evidence="3">
    <location>
        <begin position="509"/>
        <end position="528"/>
    </location>
</feature>
<dbReference type="GO" id="GO:0016020">
    <property type="term" value="C:membrane"/>
    <property type="evidence" value="ECO:0007669"/>
    <property type="project" value="InterPro"/>
</dbReference>
<dbReference type="Proteomes" id="UP000249260">
    <property type="component" value="Unassembled WGS sequence"/>
</dbReference>
<feature type="transmembrane region" description="Helical" evidence="4">
    <location>
        <begin position="411"/>
        <end position="430"/>
    </location>
</feature>
<dbReference type="EMBL" id="QLUW01000001">
    <property type="protein sequence ID" value="RAP78379.1"/>
    <property type="molecule type" value="Genomic_DNA"/>
</dbReference>
<evidence type="ECO:0000256" key="3">
    <source>
        <dbReference type="SAM" id="MobiDB-lite"/>
    </source>
</evidence>
<evidence type="ECO:0000313" key="5">
    <source>
        <dbReference type="EMBL" id="RAP78379.1"/>
    </source>
</evidence>
<gene>
    <name evidence="5" type="ORF">DL346_08130</name>
</gene>
<organism evidence="5 6">
    <name type="scientific">Paenibacillus montanisoli</name>
    <dbReference type="NCBI Taxonomy" id="2081970"/>
    <lineage>
        <taxon>Bacteria</taxon>
        <taxon>Bacillati</taxon>
        <taxon>Bacillota</taxon>
        <taxon>Bacilli</taxon>
        <taxon>Bacillales</taxon>
        <taxon>Paenibacillaceae</taxon>
        <taxon>Paenibacillus</taxon>
    </lineage>
</organism>
<dbReference type="PIRSF" id="PIRSF005690">
    <property type="entry name" value="GerBA"/>
    <property type="match status" value="1"/>
</dbReference>
<comment type="similarity">
    <text evidence="1">Belongs to the GerABKA family.</text>
</comment>
<feature type="transmembrane region" description="Helical" evidence="4">
    <location>
        <begin position="319"/>
        <end position="342"/>
    </location>
</feature>
<evidence type="ECO:0000256" key="2">
    <source>
        <dbReference type="ARBA" id="ARBA00023136"/>
    </source>
</evidence>
<evidence type="ECO:0000313" key="6">
    <source>
        <dbReference type="Proteomes" id="UP000249260"/>
    </source>
</evidence>
<sequence length="528" mass="58328">MELLLRIIKYFNRRSLQTSSPSSGNRAPARGHVHSQLKANIEAIRAIFSKAPDMVMRSFFYRPTESHAVLVYFDGLADKNSINNNVLYQLMFESEDIGVAKGGRLGKRTLPLLPVTLGHITTISSFDQFELAILHGKSVLFIDGVEQAYAFNTQGWPQRAISDSQIEASLKGAHQGFIETSEMNVALIRRYISSRELKIKELSVGSRVASKLSILYLEDVTEPELLAEMERRLTSLNVDCILNTGELAELIEDNPFSLLPQFITTERPDTAASQILQGRLCVIVDRSSSVLIAPAGIAAFFQGIDDYSTRWPVATFMRLLRFFACFLAAFLPGIYIACISFNHEVIPLDLILSIGQFRAAVPFPPLIEALIMEITLEMLREAGIRLPAPVGQTVGIVGGIVIGQAAVQAGIVSNLMVVVVSSTAVASFILPNYDMASAIRLIRFPVMLIASMFGIVGIIVAFMVLIAHLISLTSLSEPFSVPIAPIRISDWKDVFVRLPLWKMTTRPRSVRSLQKKRMGSNRSDGENK</sequence>
<dbReference type="InterPro" id="IPR004995">
    <property type="entry name" value="Spore_Ger"/>
</dbReference>
<keyword evidence="4" id="KW-0812">Transmembrane</keyword>
<dbReference type="OrthoDB" id="1726708at2"/>
<keyword evidence="2 4" id="KW-0472">Membrane</keyword>
<name>A0A328U742_9BACL</name>
<comment type="caution">
    <text evidence="5">The sequence shown here is derived from an EMBL/GenBank/DDBJ whole genome shotgun (WGS) entry which is preliminary data.</text>
</comment>